<name>A0A0U5B583_9BACL</name>
<sequence length="107" mass="12899">MIHTIKKWRKTTKEKDEIRKDTLGRLLHTCIFLPLVMTLTKLITHNYEWTVFFLFLVIIIFLGYKTEDAVFWILGKYSFKIVKSPYNYIISLTVVFSYMYFVLNTFP</sequence>
<evidence type="ECO:0000313" key="2">
    <source>
        <dbReference type="Proteomes" id="UP000217696"/>
    </source>
</evidence>
<dbReference type="EMBL" id="AP017312">
    <property type="protein sequence ID" value="BAU28591.1"/>
    <property type="molecule type" value="Genomic_DNA"/>
</dbReference>
<reference evidence="1 2" key="1">
    <citation type="submission" date="2015-12" db="EMBL/GenBank/DDBJ databases">
        <title>Genome sequence of Aneurinibacillus soli.</title>
        <authorList>
            <person name="Lee J.S."/>
            <person name="Lee K.C."/>
            <person name="Kim K.K."/>
            <person name="Lee B.W."/>
        </authorList>
    </citation>
    <scope>NUCLEOTIDE SEQUENCE [LARGE SCALE GENOMIC DNA]</scope>
    <source>
        <strain evidence="1 2">CB4</strain>
    </source>
</reference>
<organism evidence="1 2">
    <name type="scientific">Aneurinibacillus soli</name>
    <dbReference type="NCBI Taxonomy" id="1500254"/>
    <lineage>
        <taxon>Bacteria</taxon>
        <taxon>Bacillati</taxon>
        <taxon>Bacillota</taxon>
        <taxon>Bacilli</taxon>
        <taxon>Bacillales</taxon>
        <taxon>Paenibacillaceae</taxon>
        <taxon>Aneurinibacillus group</taxon>
        <taxon>Aneurinibacillus</taxon>
    </lineage>
</organism>
<evidence type="ECO:0000313" key="1">
    <source>
        <dbReference type="EMBL" id="BAU28591.1"/>
    </source>
</evidence>
<dbReference type="AlphaFoldDB" id="A0A0U5B583"/>
<gene>
    <name evidence="1" type="ORF">CB4_02766</name>
</gene>
<dbReference type="Proteomes" id="UP000217696">
    <property type="component" value="Chromosome"/>
</dbReference>
<protein>
    <submittedName>
        <fullName evidence="1">Uncharacterized protein</fullName>
    </submittedName>
</protein>
<proteinExistence type="predicted"/>
<dbReference type="KEGG" id="asoc:CB4_02766"/>
<accession>A0A0U5B583</accession>
<keyword evidence="2" id="KW-1185">Reference proteome</keyword>